<keyword evidence="3" id="KW-0802">TPR repeat</keyword>
<gene>
    <name evidence="6" type="ORF">B0537_10070</name>
</gene>
<dbReference type="PANTHER" id="PTHR34216">
    <property type="match status" value="1"/>
</dbReference>
<dbReference type="PANTHER" id="PTHR34216:SF3">
    <property type="entry name" value="POLY-BETA-1,6-N-ACETYL-D-GLUCOSAMINE N-DEACETYLASE"/>
    <property type="match status" value="1"/>
</dbReference>
<evidence type="ECO:0000256" key="3">
    <source>
        <dbReference type="PROSITE-ProRule" id="PRU00339"/>
    </source>
</evidence>
<feature type="repeat" description="TPR" evidence="3">
    <location>
        <begin position="337"/>
        <end position="370"/>
    </location>
</feature>
<dbReference type="InterPro" id="IPR019734">
    <property type="entry name" value="TPR_rpt"/>
</dbReference>
<dbReference type="OrthoDB" id="9778320at2"/>
<dbReference type="SMART" id="SM00028">
    <property type="entry name" value="TPR"/>
    <property type="match status" value="6"/>
</dbReference>
<dbReference type="SUPFAM" id="SSF48452">
    <property type="entry name" value="TPR-like"/>
    <property type="match status" value="2"/>
</dbReference>
<evidence type="ECO:0000259" key="5">
    <source>
        <dbReference type="PROSITE" id="PS51677"/>
    </source>
</evidence>
<feature type="signal peptide" evidence="4">
    <location>
        <begin position="1"/>
        <end position="22"/>
    </location>
</feature>
<accession>A0A1S6IX98</accession>
<dbReference type="CDD" id="cd10918">
    <property type="entry name" value="CE4_NodB_like_5s_6s"/>
    <property type="match status" value="1"/>
</dbReference>
<feature type="chain" id="PRO_5012887693" description="NodB homology domain-containing protein" evidence="4">
    <location>
        <begin position="23"/>
        <end position="478"/>
    </location>
</feature>
<evidence type="ECO:0000256" key="4">
    <source>
        <dbReference type="SAM" id="SignalP"/>
    </source>
</evidence>
<sequence length="478" mass="54119">MGIRKIILTLCLLFSLPLAAQANDQLPGSTNGTTPIFMFHEIGEGPNNLYVPEQDFERLMDFLSKEGYRTVTVSQLLDHKMNRGENDKLIALTFDDGYASFYNKAFPILKKYNFNATAFIITDMVNTPNHMTWQQLRKILNGGIEVGSHSQTHPYLSKLDDAVLKSQVAGSKQRLEEMLNKQVTAFCYPYGDFNEEVIEAVKEAGYKLAVTVHTDISSKKDALYQLPRVNVYGGMTNHTLDSFLKMTPGQLDANLASYFQAVDLNENDANAYFNRAMAFANLGKQNEAIEDYTKAIELNPNLAEAYNGRGYAYSKLGQYDQAIADYTKSCELIPNFSYAYNNRGSTYLLSGKYQEAIEDFSRVAEMDPTFPYLHFTYKKRGYAYAQLQDYEKALTDCNKSLELKNDYADAYYCRGYVYYLCGDYENSLNDLQKAIELDNSQAVYFYNLSKTYAALGQESLAKSMLQKSLELELAAATK</sequence>
<dbReference type="AlphaFoldDB" id="A0A1S6IX98"/>
<dbReference type="GO" id="GO:0016810">
    <property type="term" value="F:hydrolase activity, acting on carbon-nitrogen (but not peptide) bonds"/>
    <property type="evidence" value="ECO:0007669"/>
    <property type="project" value="InterPro"/>
</dbReference>
<dbReference type="InterPro" id="IPR002509">
    <property type="entry name" value="NODB_dom"/>
</dbReference>
<dbReference type="STRING" id="1833852.B0537_10070"/>
<dbReference type="InterPro" id="IPR011330">
    <property type="entry name" value="Glyco_hydro/deAcase_b/a-brl"/>
</dbReference>
<evidence type="ECO:0000256" key="1">
    <source>
        <dbReference type="ARBA" id="ARBA00004613"/>
    </source>
</evidence>
<dbReference type="InterPro" id="IPR011990">
    <property type="entry name" value="TPR-like_helical_dom_sf"/>
</dbReference>
<reference evidence="6 7" key="1">
    <citation type="journal article" date="2016" name="Int. J. Syst. Evol. Microbiol.">
        <title>Desulfotomaculum ferrireducens sp. nov., a moderately thermophilic sulfate-reducing and dissimilatory Fe(III)-reducing bacterium isolated from compost.</title>
        <authorList>
            <person name="Yang G."/>
            <person name="Guo J."/>
            <person name="Zhuang L."/>
            <person name="Yuan Y."/>
            <person name="Zhou S."/>
        </authorList>
    </citation>
    <scope>NUCLEOTIDE SEQUENCE [LARGE SCALE GENOMIC DNA]</scope>
    <source>
        <strain evidence="6 7">GSS09</strain>
    </source>
</reference>
<dbReference type="Gene3D" id="1.25.40.10">
    <property type="entry name" value="Tetratricopeptide repeat domain"/>
    <property type="match status" value="3"/>
</dbReference>
<dbReference type="PROSITE" id="PS50005">
    <property type="entry name" value="TPR"/>
    <property type="match status" value="5"/>
</dbReference>
<dbReference type="GO" id="GO:0005975">
    <property type="term" value="P:carbohydrate metabolic process"/>
    <property type="evidence" value="ECO:0007669"/>
    <property type="project" value="InterPro"/>
</dbReference>
<dbReference type="Proteomes" id="UP000189464">
    <property type="component" value="Chromosome"/>
</dbReference>
<keyword evidence="2 4" id="KW-0732">Signal</keyword>
<dbReference type="RefSeq" id="WP_077714474.1">
    <property type="nucleotide sequence ID" value="NZ_CP019698.1"/>
</dbReference>
<dbReference type="PROSITE" id="PS50293">
    <property type="entry name" value="TPR_REGION"/>
    <property type="match status" value="4"/>
</dbReference>
<dbReference type="GO" id="GO:0005576">
    <property type="term" value="C:extracellular region"/>
    <property type="evidence" value="ECO:0007669"/>
    <property type="project" value="UniProtKB-SubCell"/>
</dbReference>
<dbReference type="SUPFAM" id="SSF88713">
    <property type="entry name" value="Glycoside hydrolase/deacetylase"/>
    <property type="match status" value="1"/>
</dbReference>
<dbReference type="Pfam" id="PF13414">
    <property type="entry name" value="TPR_11"/>
    <property type="match status" value="2"/>
</dbReference>
<dbReference type="KEGG" id="dfg:B0537_10070"/>
<feature type="repeat" description="TPR" evidence="3">
    <location>
        <begin position="408"/>
        <end position="441"/>
    </location>
</feature>
<organism evidence="6 7">
    <name type="scientific">Desulforamulus ferrireducens</name>
    <dbReference type="NCBI Taxonomy" id="1833852"/>
    <lineage>
        <taxon>Bacteria</taxon>
        <taxon>Bacillati</taxon>
        <taxon>Bacillota</taxon>
        <taxon>Clostridia</taxon>
        <taxon>Eubacteriales</taxon>
        <taxon>Peptococcaceae</taxon>
        <taxon>Desulforamulus</taxon>
    </lineage>
</organism>
<feature type="repeat" description="TPR" evidence="3">
    <location>
        <begin position="269"/>
        <end position="302"/>
    </location>
</feature>
<protein>
    <recommendedName>
        <fullName evidence="5">NodB homology domain-containing protein</fullName>
    </recommendedName>
</protein>
<evidence type="ECO:0000313" key="7">
    <source>
        <dbReference type="Proteomes" id="UP000189464"/>
    </source>
</evidence>
<name>A0A1S6IX98_9FIRM</name>
<evidence type="ECO:0000313" key="6">
    <source>
        <dbReference type="EMBL" id="AQS59402.1"/>
    </source>
</evidence>
<dbReference type="Pfam" id="PF13181">
    <property type="entry name" value="TPR_8"/>
    <property type="match status" value="1"/>
</dbReference>
<dbReference type="PROSITE" id="PS51677">
    <property type="entry name" value="NODB"/>
    <property type="match status" value="1"/>
</dbReference>
<feature type="repeat" description="TPR" evidence="3">
    <location>
        <begin position="374"/>
        <end position="407"/>
    </location>
</feature>
<dbReference type="Pfam" id="PF01522">
    <property type="entry name" value="Polysacc_deac_1"/>
    <property type="match status" value="1"/>
</dbReference>
<proteinExistence type="predicted"/>
<dbReference type="EMBL" id="CP019698">
    <property type="protein sequence ID" value="AQS59402.1"/>
    <property type="molecule type" value="Genomic_DNA"/>
</dbReference>
<comment type="subcellular location">
    <subcellularLocation>
        <location evidence="1">Secreted</location>
    </subcellularLocation>
</comment>
<keyword evidence="7" id="KW-1185">Reference proteome</keyword>
<dbReference type="Pfam" id="PF00515">
    <property type="entry name" value="TPR_1"/>
    <property type="match status" value="1"/>
</dbReference>
<feature type="repeat" description="TPR" evidence="3">
    <location>
        <begin position="303"/>
        <end position="336"/>
    </location>
</feature>
<evidence type="ECO:0000256" key="2">
    <source>
        <dbReference type="ARBA" id="ARBA00022729"/>
    </source>
</evidence>
<feature type="domain" description="NodB homology" evidence="5">
    <location>
        <begin position="88"/>
        <end position="295"/>
    </location>
</feature>
<dbReference type="Gene3D" id="3.20.20.370">
    <property type="entry name" value="Glycoside hydrolase/deacetylase"/>
    <property type="match status" value="1"/>
</dbReference>
<dbReference type="InterPro" id="IPR051398">
    <property type="entry name" value="Polysacch_Deacetylase"/>
</dbReference>